<dbReference type="Gene3D" id="3.30.450.40">
    <property type="match status" value="1"/>
</dbReference>
<dbReference type="InterPro" id="IPR003018">
    <property type="entry name" value="GAF"/>
</dbReference>
<proteinExistence type="predicted"/>
<gene>
    <name evidence="6" type="ORF">D6T63_14180</name>
</gene>
<dbReference type="GO" id="GO:0016301">
    <property type="term" value="F:kinase activity"/>
    <property type="evidence" value="ECO:0007669"/>
    <property type="project" value="UniProtKB-KW"/>
</dbReference>
<keyword evidence="1" id="KW-0808">Transferase</keyword>
<comment type="caution">
    <text evidence="6">The sequence shown here is derived from an EMBL/GenBank/DDBJ whole genome shotgun (WGS) entry which is preliminary data.</text>
</comment>
<keyword evidence="2" id="KW-0418">Kinase</keyword>
<keyword evidence="7" id="KW-1185">Reference proteome</keyword>
<feature type="domain" description="ANTAR" evidence="5">
    <location>
        <begin position="173"/>
        <end position="234"/>
    </location>
</feature>
<evidence type="ECO:0000256" key="4">
    <source>
        <dbReference type="ARBA" id="ARBA00023163"/>
    </source>
</evidence>
<dbReference type="Pfam" id="PF13185">
    <property type="entry name" value="GAF_2"/>
    <property type="match status" value="1"/>
</dbReference>
<evidence type="ECO:0000256" key="1">
    <source>
        <dbReference type="ARBA" id="ARBA00022679"/>
    </source>
</evidence>
<dbReference type="InterPro" id="IPR036388">
    <property type="entry name" value="WH-like_DNA-bd_sf"/>
</dbReference>
<dbReference type="InterPro" id="IPR029016">
    <property type="entry name" value="GAF-like_dom_sf"/>
</dbReference>
<dbReference type="InterPro" id="IPR005561">
    <property type="entry name" value="ANTAR"/>
</dbReference>
<evidence type="ECO:0000259" key="5">
    <source>
        <dbReference type="PROSITE" id="PS50921"/>
    </source>
</evidence>
<evidence type="ECO:0000256" key="3">
    <source>
        <dbReference type="ARBA" id="ARBA00023015"/>
    </source>
</evidence>
<organism evidence="6 7">
    <name type="scientific">Arthrobacter cheniae</name>
    <dbReference type="NCBI Taxonomy" id="1258888"/>
    <lineage>
        <taxon>Bacteria</taxon>
        <taxon>Bacillati</taxon>
        <taxon>Actinomycetota</taxon>
        <taxon>Actinomycetes</taxon>
        <taxon>Micrococcales</taxon>
        <taxon>Micrococcaceae</taxon>
        <taxon>Arthrobacter</taxon>
    </lineage>
</organism>
<reference evidence="6 7" key="1">
    <citation type="submission" date="2018-09" db="EMBL/GenBank/DDBJ databases">
        <title>Novel species of Arthrobacter.</title>
        <authorList>
            <person name="Liu Q."/>
            <person name="Xin Y.-H."/>
        </authorList>
    </citation>
    <scope>NUCLEOTIDE SEQUENCE [LARGE SCALE GENOMIC DNA]</scope>
    <source>
        <strain evidence="6 7">Hz2</strain>
    </source>
</reference>
<dbReference type="Pfam" id="PF03861">
    <property type="entry name" value="ANTAR"/>
    <property type="match status" value="1"/>
</dbReference>
<dbReference type="InterPro" id="IPR012074">
    <property type="entry name" value="GAF_ANTAR"/>
</dbReference>
<protein>
    <submittedName>
        <fullName evidence="6">ANTAR domain-containing protein</fullName>
    </submittedName>
</protein>
<dbReference type="InterPro" id="IPR011006">
    <property type="entry name" value="CheY-like_superfamily"/>
</dbReference>
<dbReference type="SMART" id="SM01012">
    <property type="entry name" value="ANTAR"/>
    <property type="match status" value="1"/>
</dbReference>
<dbReference type="SUPFAM" id="SSF55781">
    <property type="entry name" value="GAF domain-like"/>
    <property type="match status" value="1"/>
</dbReference>
<dbReference type="PROSITE" id="PS50921">
    <property type="entry name" value="ANTAR"/>
    <property type="match status" value="1"/>
</dbReference>
<evidence type="ECO:0000313" key="7">
    <source>
        <dbReference type="Proteomes" id="UP000272560"/>
    </source>
</evidence>
<accession>A0A3A5LZJ3</accession>
<dbReference type="SUPFAM" id="SSF52172">
    <property type="entry name" value="CheY-like"/>
    <property type="match status" value="1"/>
</dbReference>
<keyword evidence="4" id="KW-0804">Transcription</keyword>
<dbReference type="SMART" id="SM00065">
    <property type="entry name" value="GAF"/>
    <property type="match status" value="1"/>
</dbReference>
<dbReference type="Gene3D" id="1.10.10.10">
    <property type="entry name" value="Winged helix-like DNA-binding domain superfamily/Winged helix DNA-binding domain"/>
    <property type="match status" value="1"/>
</dbReference>
<dbReference type="OrthoDB" id="3688893at2"/>
<keyword evidence="3" id="KW-0805">Transcription regulation</keyword>
<dbReference type="GO" id="GO:0003723">
    <property type="term" value="F:RNA binding"/>
    <property type="evidence" value="ECO:0007669"/>
    <property type="project" value="InterPro"/>
</dbReference>
<name>A0A3A5LZJ3_9MICC</name>
<dbReference type="PIRSF" id="PIRSF036625">
    <property type="entry name" value="GAF_ANTAR"/>
    <property type="match status" value="1"/>
</dbReference>
<evidence type="ECO:0000313" key="6">
    <source>
        <dbReference type="EMBL" id="RJT78086.1"/>
    </source>
</evidence>
<dbReference type="AlphaFoldDB" id="A0A3A5LZJ3"/>
<dbReference type="EMBL" id="QZVT01000007">
    <property type="protein sequence ID" value="RJT78086.1"/>
    <property type="molecule type" value="Genomic_DNA"/>
</dbReference>
<evidence type="ECO:0000256" key="2">
    <source>
        <dbReference type="ARBA" id="ARBA00022777"/>
    </source>
</evidence>
<sequence length="246" mass="26026">MRFGMNATPQVDEIGVIIGRTKRYLLSDGTAQDAVDALADVAQDVIGGAEGAGVSLIQDGNRTSVGATDAKVLQADTLQYSLGEGPCLTAWAQAQPVIIADTATDTRWKDWASAATEAGVRSCLSVPLIRGSDSIGAMKVYSGSPDAFDVDDQRLLTKLAKSAAALLGHVQASDTPQRISDEVKDSLASRDIIGIARGVLMERHDLDRDEALARITRLSGAARAPMRETAAFIAQRRNGTDTSETR</sequence>
<dbReference type="Proteomes" id="UP000272560">
    <property type="component" value="Unassembled WGS sequence"/>
</dbReference>